<dbReference type="EMBL" id="GAIX01009393">
    <property type="protein sequence ID" value="JAA83167.1"/>
    <property type="molecule type" value="Transcribed_RNA"/>
</dbReference>
<evidence type="ECO:0000313" key="1">
    <source>
        <dbReference type="EMBL" id="JAA83167.1"/>
    </source>
</evidence>
<feature type="non-terminal residue" evidence="1">
    <location>
        <position position="105"/>
    </location>
</feature>
<reference evidence="1" key="1">
    <citation type="journal article" date="2013" name="BMC Genomics">
        <title>Unscrambling butterfly oogenesis.</title>
        <authorList>
            <person name="Carter J.M."/>
            <person name="Baker S.C."/>
            <person name="Pink R."/>
            <person name="Carter D.R."/>
            <person name="Collins A."/>
            <person name="Tomlin J."/>
            <person name="Gibbs M."/>
            <person name="Breuker C.J."/>
        </authorList>
    </citation>
    <scope>NUCLEOTIDE SEQUENCE</scope>
    <source>
        <tissue evidence="1">Ovary</tissue>
    </source>
</reference>
<organism evidence="1">
    <name type="scientific">Pararge aegeria</name>
    <name type="common">speckled wood butterfly</name>
    <dbReference type="NCBI Taxonomy" id="116150"/>
    <lineage>
        <taxon>Eukaryota</taxon>
        <taxon>Metazoa</taxon>
        <taxon>Ecdysozoa</taxon>
        <taxon>Arthropoda</taxon>
        <taxon>Hexapoda</taxon>
        <taxon>Insecta</taxon>
        <taxon>Pterygota</taxon>
        <taxon>Neoptera</taxon>
        <taxon>Endopterygota</taxon>
        <taxon>Lepidoptera</taxon>
        <taxon>Glossata</taxon>
        <taxon>Ditrysia</taxon>
        <taxon>Papilionoidea</taxon>
        <taxon>Nymphalidae</taxon>
        <taxon>Satyrinae</taxon>
        <taxon>Satyrini</taxon>
        <taxon>Parargina</taxon>
        <taxon>Pararge</taxon>
    </lineage>
</organism>
<reference evidence="1" key="2">
    <citation type="submission" date="2013-05" db="EMBL/GenBank/DDBJ databases">
        <authorList>
            <person name="Carter J.-M."/>
            <person name="Baker S.C."/>
            <person name="Pink R."/>
            <person name="Carter D.R.F."/>
            <person name="Collins A."/>
            <person name="Tomlin J."/>
            <person name="Gibbs M."/>
            <person name="Breuker C.J."/>
        </authorList>
    </citation>
    <scope>NUCLEOTIDE SEQUENCE</scope>
    <source>
        <tissue evidence="1">Ovary</tissue>
    </source>
</reference>
<dbReference type="PANTHER" id="PTHR33332">
    <property type="entry name" value="REVERSE TRANSCRIPTASE DOMAIN-CONTAINING PROTEIN"/>
    <property type="match status" value="1"/>
</dbReference>
<dbReference type="GO" id="GO:0003964">
    <property type="term" value="F:RNA-directed DNA polymerase activity"/>
    <property type="evidence" value="ECO:0007669"/>
    <property type="project" value="UniProtKB-KW"/>
</dbReference>
<sequence length="105" mass="11960">MSLFPNSTVFQTQVYTYLLLFTTHLFESLDRGIQVDAVYTEFCKAFDKVDHEILLQKIAYNGIRGNVLRWFASYITRRSQRVILNGFKSDSVSVTSGVPQSSILG</sequence>
<proteinExistence type="predicted"/>
<name>S4PV02_9NEOP</name>
<accession>S4PV02</accession>
<protein>
    <submittedName>
        <fullName evidence="1">Reverse transcriptase</fullName>
    </submittedName>
</protein>
<keyword evidence="1" id="KW-0548">Nucleotidyltransferase</keyword>
<keyword evidence="1" id="KW-0808">Transferase</keyword>
<dbReference type="AlphaFoldDB" id="S4PV02"/>
<keyword evidence="1" id="KW-0695">RNA-directed DNA polymerase</keyword>